<sequence length="652" mass="75295">MRKKIRQGKTYFKGTSIRLKQRCKISDQNLIEISLEAEPKASRTGSEVSPSRDFILTNFALASAFHAIGIKFSSGSHRATAIKTRCRPDENPMKCKNSAGIAQKMVDYSLAQETHRLDYSATLGSPLLSPCYTQGQLNDCTRPTQQKQAFQQVGNARLTYEVESERSVLRLFKSICKVFVFRPNILLVTSKMVAQRALKCFLSVSDYKRAYRIILTCLFLCLVSMFSLSAQTPRKNSGADGLSEIQALGIGDTIPQSLWNLQMPVYNDSKGRSTISLSDYQDNKLIIVDFWATWCTNCIESFPKLDQLKATFKSDFDVLLVNCKRTRDDQARIDRVLKKYKDNYQLNVQFPYIIGDTIFNALFPHRGIPHVVWIGNDRVVKAITYTTELQEDNVRQILDGKKANFYIKDDFKYKVQDSLSTDTLKLFSSYLSKRREGIREMGVQIKEKGDEKEFTFLNSSVTMRIYEYLSETGHRIERNLWVFDTNVANEIRRTLKTPQRYTDEYCYFLRYPKDRIDFDPYRKMIHDIQDNFGVRWKIRKEVIDVWRIDSTPKVRKFKTKGHIPLEAIDASNNKKFIQNVPLRNSLHVLSWLLNKPVLLGDIDDINVDFDLPADLLTYTDTQLIQLLERLGAKITVAPQEVEYVYFSADRGI</sequence>
<accession>A0ACD5C0H1</accession>
<dbReference type="EMBL" id="CP151087">
    <property type="protein sequence ID" value="WZN55279.1"/>
    <property type="molecule type" value="Genomic_DNA"/>
</dbReference>
<evidence type="ECO:0000313" key="1">
    <source>
        <dbReference type="EMBL" id="WZN55279.1"/>
    </source>
</evidence>
<proteinExistence type="predicted"/>
<keyword evidence="2" id="KW-1185">Reference proteome</keyword>
<gene>
    <name evidence="1" type="ORF">AACH28_22060</name>
</gene>
<protein>
    <submittedName>
        <fullName evidence="1">TlpA disulfide reductase family protein</fullName>
    </submittedName>
</protein>
<evidence type="ECO:0000313" key="2">
    <source>
        <dbReference type="Proteomes" id="UP001485301"/>
    </source>
</evidence>
<reference evidence="1" key="1">
    <citation type="submission" date="2024-04" db="EMBL/GenBank/DDBJ databases">
        <title>Complete genome sequence of Sphingobacterium thalpophiium BAA-1094.</title>
        <authorList>
            <person name="Adaikpoh B.I."/>
        </authorList>
    </citation>
    <scope>NUCLEOTIDE SEQUENCE</scope>
    <source>
        <strain evidence="1">BAA-1094</strain>
    </source>
</reference>
<dbReference type="Proteomes" id="UP001485301">
    <property type="component" value="Chromosome"/>
</dbReference>
<name>A0ACD5C0H1_9SPHI</name>
<organism evidence="1 2">
    <name type="scientific">Sphingobacterium thalpophilum</name>
    <dbReference type="NCBI Taxonomy" id="259"/>
    <lineage>
        <taxon>Bacteria</taxon>
        <taxon>Pseudomonadati</taxon>
        <taxon>Bacteroidota</taxon>
        <taxon>Sphingobacteriia</taxon>
        <taxon>Sphingobacteriales</taxon>
        <taxon>Sphingobacteriaceae</taxon>
        <taxon>Sphingobacterium</taxon>
    </lineage>
</organism>